<feature type="chain" id="PRO_5047406133" description="Lipoprotein" evidence="2">
    <location>
        <begin position="17"/>
        <end position="96"/>
    </location>
</feature>
<evidence type="ECO:0000256" key="1">
    <source>
        <dbReference type="SAM" id="MobiDB-lite"/>
    </source>
</evidence>
<evidence type="ECO:0000313" key="4">
    <source>
        <dbReference type="Proteomes" id="UP000624419"/>
    </source>
</evidence>
<organism evidence="3 4">
    <name type="scientific">Salinimonas profundi</name>
    <dbReference type="NCBI Taxonomy" id="2729140"/>
    <lineage>
        <taxon>Bacteria</taxon>
        <taxon>Pseudomonadati</taxon>
        <taxon>Pseudomonadota</taxon>
        <taxon>Gammaproteobacteria</taxon>
        <taxon>Alteromonadales</taxon>
        <taxon>Alteromonadaceae</taxon>
        <taxon>Alteromonas/Salinimonas group</taxon>
        <taxon>Salinimonas</taxon>
    </lineage>
</organism>
<feature type="compositionally biased region" description="Basic and acidic residues" evidence="1">
    <location>
        <begin position="25"/>
        <end position="36"/>
    </location>
</feature>
<dbReference type="EMBL" id="JABBXD010000001">
    <property type="protein sequence ID" value="MBD3584682.1"/>
    <property type="molecule type" value="Genomic_DNA"/>
</dbReference>
<sequence length="96" mass="10713">MLRLLIILVIASTITACGSTQSDAYKTDRKPQDRDTNNGAEGMRQYSKDQATIRNAELKQQCEEAKIAYLKAKKINDDDAAEKANDAVREYCLSGR</sequence>
<evidence type="ECO:0000256" key="2">
    <source>
        <dbReference type="SAM" id="SignalP"/>
    </source>
</evidence>
<protein>
    <recommendedName>
        <fullName evidence="5">Lipoprotein</fullName>
    </recommendedName>
</protein>
<gene>
    <name evidence="3" type="ORF">HHX48_02905</name>
</gene>
<feature type="signal peptide" evidence="2">
    <location>
        <begin position="1"/>
        <end position="16"/>
    </location>
</feature>
<evidence type="ECO:0000313" key="3">
    <source>
        <dbReference type="EMBL" id="MBD3584682.1"/>
    </source>
</evidence>
<dbReference type="PROSITE" id="PS51257">
    <property type="entry name" value="PROKAR_LIPOPROTEIN"/>
    <property type="match status" value="1"/>
</dbReference>
<evidence type="ECO:0008006" key="5">
    <source>
        <dbReference type="Google" id="ProtNLM"/>
    </source>
</evidence>
<accession>A0ABR8LK59</accession>
<keyword evidence="4" id="KW-1185">Reference proteome</keyword>
<name>A0ABR8LK59_9ALTE</name>
<dbReference type="Proteomes" id="UP000624419">
    <property type="component" value="Unassembled WGS sequence"/>
</dbReference>
<reference evidence="3 4" key="1">
    <citation type="submission" date="2020-04" db="EMBL/GenBank/DDBJ databases">
        <title>Salinimonas sp. HHU 13199.</title>
        <authorList>
            <person name="Cui X."/>
            <person name="Zhang D."/>
        </authorList>
    </citation>
    <scope>NUCLEOTIDE SEQUENCE [LARGE SCALE GENOMIC DNA]</scope>
    <source>
        <strain evidence="3 4">HHU 13199</strain>
    </source>
</reference>
<dbReference type="RefSeq" id="WP_191022126.1">
    <property type="nucleotide sequence ID" value="NZ_JABBXD010000001.1"/>
</dbReference>
<proteinExistence type="predicted"/>
<comment type="caution">
    <text evidence="3">The sequence shown here is derived from an EMBL/GenBank/DDBJ whole genome shotgun (WGS) entry which is preliminary data.</text>
</comment>
<keyword evidence="2" id="KW-0732">Signal</keyword>
<feature type="region of interest" description="Disordered" evidence="1">
    <location>
        <begin position="20"/>
        <end position="49"/>
    </location>
</feature>